<name>A0A5B7H471_PORTR</name>
<protein>
    <submittedName>
        <fullName evidence="2">Uncharacterized protein</fullName>
    </submittedName>
</protein>
<feature type="region of interest" description="Disordered" evidence="1">
    <location>
        <begin position="1"/>
        <end position="21"/>
    </location>
</feature>
<reference evidence="2 3" key="1">
    <citation type="submission" date="2019-05" db="EMBL/GenBank/DDBJ databases">
        <title>Another draft genome of Portunus trituberculatus and its Hox gene families provides insights of decapod evolution.</title>
        <authorList>
            <person name="Jeong J.-H."/>
            <person name="Song I."/>
            <person name="Kim S."/>
            <person name="Choi T."/>
            <person name="Kim D."/>
            <person name="Ryu S."/>
            <person name="Kim W."/>
        </authorList>
    </citation>
    <scope>NUCLEOTIDE SEQUENCE [LARGE SCALE GENOMIC DNA]</scope>
    <source>
        <tissue evidence="2">Muscle</tissue>
    </source>
</reference>
<gene>
    <name evidence="2" type="ORF">E2C01_057735</name>
</gene>
<accession>A0A5B7H471</accession>
<evidence type="ECO:0000313" key="3">
    <source>
        <dbReference type="Proteomes" id="UP000324222"/>
    </source>
</evidence>
<sequence>MSVSGSAVLAPHTTSSPLPRFRTARTMGDVKMVTLLDVAKVGLTHQPRVPLPCFCGGRRG</sequence>
<dbReference type="EMBL" id="VSRR010021069">
    <property type="protein sequence ID" value="MPC63634.1"/>
    <property type="molecule type" value="Genomic_DNA"/>
</dbReference>
<dbReference type="OrthoDB" id="6572480at2759"/>
<keyword evidence="3" id="KW-1185">Reference proteome</keyword>
<dbReference type="Proteomes" id="UP000324222">
    <property type="component" value="Unassembled WGS sequence"/>
</dbReference>
<organism evidence="2 3">
    <name type="scientific">Portunus trituberculatus</name>
    <name type="common">Swimming crab</name>
    <name type="synonym">Neptunus trituberculatus</name>
    <dbReference type="NCBI Taxonomy" id="210409"/>
    <lineage>
        <taxon>Eukaryota</taxon>
        <taxon>Metazoa</taxon>
        <taxon>Ecdysozoa</taxon>
        <taxon>Arthropoda</taxon>
        <taxon>Crustacea</taxon>
        <taxon>Multicrustacea</taxon>
        <taxon>Malacostraca</taxon>
        <taxon>Eumalacostraca</taxon>
        <taxon>Eucarida</taxon>
        <taxon>Decapoda</taxon>
        <taxon>Pleocyemata</taxon>
        <taxon>Brachyura</taxon>
        <taxon>Eubrachyura</taxon>
        <taxon>Portunoidea</taxon>
        <taxon>Portunidae</taxon>
        <taxon>Portuninae</taxon>
        <taxon>Portunus</taxon>
    </lineage>
</organism>
<comment type="caution">
    <text evidence="2">The sequence shown here is derived from an EMBL/GenBank/DDBJ whole genome shotgun (WGS) entry which is preliminary data.</text>
</comment>
<evidence type="ECO:0000313" key="2">
    <source>
        <dbReference type="EMBL" id="MPC63634.1"/>
    </source>
</evidence>
<proteinExistence type="predicted"/>
<evidence type="ECO:0000256" key="1">
    <source>
        <dbReference type="SAM" id="MobiDB-lite"/>
    </source>
</evidence>
<dbReference type="AlphaFoldDB" id="A0A5B7H471"/>